<organism evidence="1 2">
    <name type="scientific">Dorcoceras hygrometricum</name>
    <dbReference type="NCBI Taxonomy" id="472368"/>
    <lineage>
        <taxon>Eukaryota</taxon>
        <taxon>Viridiplantae</taxon>
        <taxon>Streptophyta</taxon>
        <taxon>Embryophyta</taxon>
        <taxon>Tracheophyta</taxon>
        <taxon>Spermatophyta</taxon>
        <taxon>Magnoliopsida</taxon>
        <taxon>eudicotyledons</taxon>
        <taxon>Gunneridae</taxon>
        <taxon>Pentapetalae</taxon>
        <taxon>asterids</taxon>
        <taxon>lamiids</taxon>
        <taxon>Lamiales</taxon>
        <taxon>Gesneriaceae</taxon>
        <taxon>Didymocarpoideae</taxon>
        <taxon>Trichosporeae</taxon>
        <taxon>Loxocarpinae</taxon>
        <taxon>Dorcoceras</taxon>
    </lineage>
</organism>
<keyword evidence="1" id="KW-0378">Hydrolase</keyword>
<keyword evidence="2" id="KW-1185">Reference proteome</keyword>
<keyword evidence="1" id="KW-0482">Metalloprotease</keyword>
<dbReference type="GO" id="GO:0005524">
    <property type="term" value="F:ATP binding"/>
    <property type="evidence" value="ECO:0007669"/>
    <property type="project" value="InterPro"/>
</dbReference>
<evidence type="ECO:0000313" key="2">
    <source>
        <dbReference type="Proteomes" id="UP000250235"/>
    </source>
</evidence>
<sequence>MVISPRNPRLGLTALTKRIGIVDRPDNPDGEIIRYKWDDPHVIPANMTLEVSELFTRELTRYIDEAEEHAMKGLRDNSHILNVIAEELLERSRITGLEVEERMRGLSPIMFEDFVKPYQIDLEEDGPVPHNDTLRYQPLDIYPAPMHIC</sequence>
<dbReference type="GO" id="GO:0004176">
    <property type="term" value="F:ATP-dependent peptidase activity"/>
    <property type="evidence" value="ECO:0007669"/>
    <property type="project" value="InterPro"/>
</dbReference>
<evidence type="ECO:0000313" key="1">
    <source>
        <dbReference type="EMBL" id="KZV35861.1"/>
    </source>
</evidence>
<dbReference type="AlphaFoldDB" id="A0A2Z7BMT6"/>
<dbReference type="SUPFAM" id="SSF140990">
    <property type="entry name" value="FtsH protease domain-like"/>
    <property type="match status" value="1"/>
</dbReference>
<keyword evidence="1" id="KW-0645">Protease</keyword>
<name>A0A2Z7BMT6_9LAMI</name>
<accession>A0A2Z7BMT6</accession>
<dbReference type="GO" id="GO:0004222">
    <property type="term" value="F:metalloendopeptidase activity"/>
    <property type="evidence" value="ECO:0007669"/>
    <property type="project" value="InterPro"/>
</dbReference>
<dbReference type="Gene3D" id="1.20.58.760">
    <property type="entry name" value="Peptidase M41"/>
    <property type="match status" value="1"/>
</dbReference>
<gene>
    <name evidence="1" type="ORF">F511_37061</name>
</gene>
<proteinExistence type="predicted"/>
<dbReference type="Proteomes" id="UP000250235">
    <property type="component" value="Unassembled WGS sequence"/>
</dbReference>
<reference evidence="1 2" key="1">
    <citation type="journal article" date="2015" name="Proc. Natl. Acad. Sci. U.S.A.">
        <title>The resurrection genome of Boea hygrometrica: A blueprint for survival of dehydration.</title>
        <authorList>
            <person name="Xiao L."/>
            <person name="Yang G."/>
            <person name="Zhang L."/>
            <person name="Yang X."/>
            <person name="Zhao S."/>
            <person name="Ji Z."/>
            <person name="Zhou Q."/>
            <person name="Hu M."/>
            <person name="Wang Y."/>
            <person name="Chen M."/>
            <person name="Xu Y."/>
            <person name="Jin H."/>
            <person name="Xiao X."/>
            <person name="Hu G."/>
            <person name="Bao F."/>
            <person name="Hu Y."/>
            <person name="Wan P."/>
            <person name="Li L."/>
            <person name="Deng X."/>
            <person name="Kuang T."/>
            <person name="Xiang C."/>
            <person name="Zhu J.K."/>
            <person name="Oliver M.J."/>
            <person name="He Y."/>
        </authorList>
    </citation>
    <scope>NUCLEOTIDE SEQUENCE [LARGE SCALE GENOMIC DNA]</scope>
    <source>
        <strain evidence="2">cv. XS01</strain>
    </source>
</reference>
<dbReference type="InterPro" id="IPR037219">
    <property type="entry name" value="Peptidase_M41-like"/>
</dbReference>
<protein>
    <submittedName>
        <fullName evidence="1">ATP-dependent zinc metalloprotease FTSH 12, chloroplastic</fullName>
    </submittedName>
</protein>
<dbReference type="OrthoDB" id="1737404at2759"/>
<dbReference type="GO" id="GO:0006508">
    <property type="term" value="P:proteolysis"/>
    <property type="evidence" value="ECO:0007669"/>
    <property type="project" value="UniProtKB-KW"/>
</dbReference>
<dbReference type="EMBL" id="KV004006">
    <property type="protein sequence ID" value="KZV35861.1"/>
    <property type="molecule type" value="Genomic_DNA"/>
</dbReference>